<dbReference type="Proteomes" id="UP000622405">
    <property type="component" value="Unassembled WGS sequence"/>
</dbReference>
<evidence type="ECO:0000313" key="2">
    <source>
        <dbReference type="EMBL" id="MBC3899272.1"/>
    </source>
</evidence>
<reference evidence="2 3" key="1">
    <citation type="journal article" date="2020" name="mSystems">
        <title>Defining Genomic and Predicted Metabolic Features of the Acetobacterium Genus.</title>
        <authorList>
            <person name="Ross D.E."/>
            <person name="Marshall C.W."/>
            <person name="Gulliver D."/>
            <person name="May H.D."/>
            <person name="Norman R.S."/>
        </authorList>
    </citation>
    <scope>NUCLEOTIDE SEQUENCE [LARGE SCALE GENOMIC DNA]</scope>
    <source>
        <strain evidence="2 3">DSM 4132</strain>
    </source>
</reference>
<organism evidence="2 3">
    <name type="scientific">Acetobacterium malicum</name>
    <dbReference type="NCBI Taxonomy" id="52692"/>
    <lineage>
        <taxon>Bacteria</taxon>
        <taxon>Bacillati</taxon>
        <taxon>Bacillota</taxon>
        <taxon>Clostridia</taxon>
        <taxon>Eubacteriales</taxon>
        <taxon>Eubacteriaceae</taxon>
        <taxon>Acetobacterium</taxon>
    </lineage>
</organism>
<evidence type="ECO:0000313" key="3">
    <source>
        <dbReference type="Proteomes" id="UP000622405"/>
    </source>
</evidence>
<feature type="region of interest" description="Disordered" evidence="1">
    <location>
        <begin position="119"/>
        <end position="139"/>
    </location>
</feature>
<protein>
    <submittedName>
        <fullName evidence="2">Uncharacterized protein</fullName>
    </submittedName>
</protein>
<keyword evidence="3" id="KW-1185">Reference proteome</keyword>
<comment type="caution">
    <text evidence="2">The sequence shown here is derived from an EMBL/GenBank/DDBJ whole genome shotgun (WGS) entry which is preliminary data.</text>
</comment>
<dbReference type="EMBL" id="WJBE01000004">
    <property type="protein sequence ID" value="MBC3899272.1"/>
    <property type="molecule type" value="Genomic_DNA"/>
</dbReference>
<sequence length="139" mass="15494">MGDDSDPRAIATEFGFRDHHELGEYMESKQLFWNSETNNYDVMFGDATNDSLAEMGDLDNKTLPPVRKNQAKSAMITDDGMVELEAYLPLLEMLLQNKDRLITLLMPQSDGTVPKYAVPGTTNPNESLEIKGGDAYSND</sequence>
<dbReference type="RefSeq" id="WP_186893768.1">
    <property type="nucleotide sequence ID" value="NZ_WJBE01000004.1"/>
</dbReference>
<gene>
    <name evidence="2" type="ORF">GH811_06555</name>
</gene>
<evidence type="ECO:0000256" key="1">
    <source>
        <dbReference type="SAM" id="MobiDB-lite"/>
    </source>
</evidence>
<name>A0ABR6YVY8_9FIRM</name>
<accession>A0ABR6YVY8</accession>
<proteinExistence type="predicted"/>